<protein>
    <recommendedName>
        <fullName evidence="3">Para-aminobenzoate N-oxygenase AurF</fullName>
    </recommendedName>
</protein>
<proteinExistence type="predicted"/>
<evidence type="ECO:0008006" key="3">
    <source>
        <dbReference type="Google" id="ProtNLM"/>
    </source>
</evidence>
<dbReference type="RefSeq" id="WP_255914752.1">
    <property type="nucleotide sequence ID" value="NZ_JANFQO010000010.1"/>
</dbReference>
<name>A0ABT1QTE0_9GAMM</name>
<keyword evidence="2" id="KW-1185">Reference proteome</keyword>
<comment type="caution">
    <text evidence="1">The sequence shown here is derived from an EMBL/GenBank/DDBJ whole genome shotgun (WGS) entry which is preliminary data.</text>
</comment>
<evidence type="ECO:0000313" key="1">
    <source>
        <dbReference type="EMBL" id="MCQ4165563.1"/>
    </source>
</evidence>
<accession>A0ABT1QTE0</accession>
<dbReference type="CDD" id="cd21472">
    <property type="entry name" value="CylC-like"/>
    <property type="match status" value="1"/>
</dbReference>
<evidence type="ECO:0000313" key="2">
    <source>
        <dbReference type="Proteomes" id="UP001165498"/>
    </source>
</evidence>
<dbReference type="EMBL" id="JANFQO010000010">
    <property type="protein sequence ID" value="MCQ4165563.1"/>
    <property type="molecule type" value="Genomic_DNA"/>
</dbReference>
<dbReference type="Proteomes" id="UP001165498">
    <property type="component" value="Unassembled WGS sequence"/>
</dbReference>
<sequence length="394" mass="44810">MHPGLAQRQTHSLLDDASTCRKLEFNLRRNTELDHTAAIDAAAQRFSYADCRDVYWNPEAFSLLWGTPVWDQATPAQRVVLNQLYWVAYYAQIVSAEIATIFLNQVSAAGLYALEDFRLVCDNLDLESRQERAHIAAFKKVSEDVEHSLFGERLFTYPMRSLFDHTMIFADSSAAKDFWRRLQIRGFLLLSSNNAFLASQYLLIRGLRTLNGKLIQHRLSRHYLDHPDQANAPIPSLISYYHFMDESFHFNTSRLVGLEVPRSIAAPTRFERWVVNRGVAGCQADHANASVVVNGIFWHDPAAYGVIYKLFRSGVFGMDHGQAMAMLAACFTQDSEGLQAALQTHATAADSYVAFVEPVTWLDAHNREMRGMRRNGAQRYLARNRAALARFRPQ</sequence>
<organism evidence="1 2">
    <name type="scientific">Tahibacter harae</name>
    <dbReference type="NCBI Taxonomy" id="2963937"/>
    <lineage>
        <taxon>Bacteria</taxon>
        <taxon>Pseudomonadati</taxon>
        <taxon>Pseudomonadota</taxon>
        <taxon>Gammaproteobacteria</taxon>
        <taxon>Lysobacterales</taxon>
        <taxon>Rhodanobacteraceae</taxon>
        <taxon>Tahibacter</taxon>
    </lineage>
</organism>
<dbReference type="InterPro" id="IPR049717">
    <property type="entry name" value="CylC-like"/>
</dbReference>
<gene>
    <name evidence="1" type="ORF">NM961_12665</name>
</gene>
<reference evidence="1" key="1">
    <citation type="submission" date="2022-07" db="EMBL/GenBank/DDBJ databases">
        <title>Tahibacter sp., a new gammaproteobacterium isolated from the silt sample collected at pig farm.</title>
        <authorList>
            <person name="Chen H."/>
        </authorList>
    </citation>
    <scope>NUCLEOTIDE SEQUENCE</scope>
    <source>
        <strain evidence="1">P2K</strain>
    </source>
</reference>